<gene>
    <name evidence="3" type="ORF">BDV29DRAFT_195896</name>
</gene>
<evidence type="ECO:0000313" key="4">
    <source>
        <dbReference type="Proteomes" id="UP000326565"/>
    </source>
</evidence>
<dbReference type="GO" id="GO:0016491">
    <property type="term" value="F:oxidoreductase activity"/>
    <property type="evidence" value="ECO:0007669"/>
    <property type="project" value="InterPro"/>
</dbReference>
<feature type="region of interest" description="Disordered" evidence="1">
    <location>
        <begin position="1"/>
        <end position="26"/>
    </location>
</feature>
<dbReference type="InterPro" id="IPR036291">
    <property type="entry name" value="NAD(P)-bd_dom_sf"/>
</dbReference>
<dbReference type="PANTHER" id="PTHR45033:SF2">
    <property type="entry name" value="ZINC-TYPE ALCOHOL DEHYDROGENASE-LIKE PROTEIN C1773.06C"/>
    <property type="match status" value="1"/>
</dbReference>
<dbReference type="Pfam" id="PF08240">
    <property type="entry name" value="ADH_N"/>
    <property type="match status" value="1"/>
</dbReference>
<reference evidence="3 4" key="1">
    <citation type="submission" date="2019-04" db="EMBL/GenBank/DDBJ databases">
        <title>Friends and foes A comparative genomics study of 23 Aspergillus species from section Flavi.</title>
        <authorList>
            <consortium name="DOE Joint Genome Institute"/>
            <person name="Kjaerbolling I."/>
            <person name="Vesth T."/>
            <person name="Frisvad J.C."/>
            <person name="Nybo J.L."/>
            <person name="Theobald S."/>
            <person name="Kildgaard S."/>
            <person name="Isbrandt T."/>
            <person name="Kuo A."/>
            <person name="Sato A."/>
            <person name="Lyhne E.K."/>
            <person name="Kogle M.E."/>
            <person name="Wiebenga A."/>
            <person name="Kun R.S."/>
            <person name="Lubbers R.J."/>
            <person name="Makela M.R."/>
            <person name="Barry K."/>
            <person name="Chovatia M."/>
            <person name="Clum A."/>
            <person name="Daum C."/>
            <person name="Haridas S."/>
            <person name="He G."/>
            <person name="LaButti K."/>
            <person name="Lipzen A."/>
            <person name="Mondo S."/>
            <person name="Riley R."/>
            <person name="Salamov A."/>
            <person name="Simmons B.A."/>
            <person name="Magnuson J.K."/>
            <person name="Henrissat B."/>
            <person name="Mortensen U.H."/>
            <person name="Larsen T.O."/>
            <person name="Devries R.P."/>
            <person name="Grigoriev I.V."/>
            <person name="Machida M."/>
            <person name="Baker S.E."/>
            <person name="Andersen M.R."/>
        </authorList>
    </citation>
    <scope>NUCLEOTIDE SEQUENCE [LARGE SCALE GENOMIC DNA]</scope>
    <source>
        <strain evidence="3 4">CBS 151.66</strain>
    </source>
</reference>
<dbReference type="InterPro" id="IPR011032">
    <property type="entry name" value="GroES-like_sf"/>
</dbReference>
<dbReference type="Gene3D" id="3.40.50.720">
    <property type="entry name" value="NAD(P)-binding Rossmann-like Domain"/>
    <property type="match status" value="1"/>
</dbReference>
<dbReference type="Proteomes" id="UP000326565">
    <property type="component" value="Unassembled WGS sequence"/>
</dbReference>
<dbReference type="SUPFAM" id="SSF51735">
    <property type="entry name" value="NAD(P)-binding Rossmann-fold domains"/>
    <property type="match status" value="1"/>
</dbReference>
<dbReference type="EMBL" id="ML732413">
    <property type="protein sequence ID" value="KAB8068156.1"/>
    <property type="molecule type" value="Genomic_DNA"/>
</dbReference>
<dbReference type="AlphaFoldDB" id="A0A5N5WI45"/>
<name>A0A5N5WI45_9EURO</name>
<evidence type="ECO:0000313" key="3">
    <source>
        <dbReference type="EMBL" id="KAB8068156.1"/>
    </source>
</evidence>
<feature type="compositionally biased region" description="Polar residues" evidence="1">
    <location>
        <begin position="17"/>
        <end position="26"/>
    </location>
</feature>
<feature type="domain" description="Enoyl reductase (ER)" evidence="2">
    <location>
        <begin position="20"/>
        <end position="309"/>
    </location>
</feature>
<dbReference type="CDD" id="cd08276">
    <property type="entry name" value="MDR7"/>
    <property type="match status" value="1"/>
</dbReference>
<keyword evidence="4" id="KW-1185">Reference proteome</keyword>
<evidence type="ECO:0000256" key="1">
    <source>
        <dbReference type="SAM" id="MobiDB-lite"/>
    </source>
</evidence>
<dbReference type="OrthoDB" id="3509362at2759"/>
<dbReference type="PANTHER" id="PTHR45033">
    <property type="match status" value="1"/>
</dbReference>
<sequence>MSSLPTTRRVFRRTDNHNPGSSKLQLQTEPIPALTPTSLLIKVHNISLNYRDANIANGGNPWPVILHGIPCNDAAGEIVAVGAHVSTFRNPTGREKTRSWLAADEDGVLAEFVVFQEWAACRLPGYLSWEEACLLPCAGVTAWMALRGGLRVILSSSSDAKPARISAQFLSPPILIVNYRTNPEWHEEVLRLTDGEGVNLVIEVGDSATLVQSMKCTRRGGIVSQVGYLSKSGKEHDGLEALLSVLIDRRIVLWSINAGSKQDMDDLCTALDATQMPLKDIIDSVEPFQKAEEAIEYIWQGRQVEKVVLRV</sequence>
<dbReference type="SUPFAM" id="SSF50129">
    <property type="entry name" value="GroES-like"/>
    <property type="match status" value="1"/>
</dbReference>
<dbReference type="SMART" id="SM00829">
    <property type="entry name" value="PKS_ER"/>
    <property type="match status" value="1"/>
</dbReference>
<dbReference type="InterPro" id="IPR052711">
    <property type="entry name" value="Zinc_ADH-like"/>
</dbReference>
<protein>
    <submittedName>
        <fullName evidence="3">Chaperonin 10-like protein</fullName>
    </submittedName>
</protein>
<dbReference type="Pfam" id="PF13602">
    <property type="entry name" value="ADH_zinc_N_2"/>
    <property type="match status" value="1"/>
</dbReference>
<dbReference type="InterPro" id="IPR013154">
    <property type="entry name" value="ADH-like_N"/>
</dbReference>
<evidence type="ECO:0000259" key="2">
    <source>
        <dbReference type="SMART" id="SM00829"/>
    </source>
</evidence>
<proteinExistence type="predicted"/>
<accession>A0A5N5WI45</accession>
<organism evidence="3 4">
    <name type="scientific">Aspergillus leporis</name>
    <dbReference type="NCBI Taxonomy" id="41062"/>
    <lineage>
        <taxon>Eukaryota</taxon>
        <taxon>Fungi</taxon>
        <taxon>Dikarya</taxon>
        <taxon>Ascomycota</taxon>
        <taxon>Pezizomycotina</taxon>
        <taxon>Eurotiomycetes</taxon>
        <taxon>Eurotiomycetidae</taxon>
        <taxon>Eurotiales</taxon>
        <taxon>Aspergillaceae</taxon>
        <taxon>Aspergillus</taxon>
        <taxon>Aspergillus subgen. Circumdati</taxon>
    </lineage>
</organism>
<dbReference type="InterPro" id="IPR020843">
    <property type="entry name" value="ER"/>
</dbReference>
<dbReference type="Gene3D" id="3.90.180.10">
    <property type="entry name" value="Medium-chain alcohol dehydrogenases, catalytic domain"/>
    <property type="match status" value="2"/>
</dbReference>